<sequence length="221" mass="24069">MNKHLSAGKQGASSQESAAGNRQIRQNGSFPLVVTKSEADRVILGPPGIGPGSTGNRSLRPEQKAEVRAENLHFPQIYFFTLTRSALGDICWKESRRDKKGDQRRRLGGGGKHHPNDDPGDERNPGGAKRRERDVTCPGDKTGRLWMASKNEGQVIVCECGSKNSSSDLVLRSRPAGTKRVSGKLIYSRTELMRRLGANSSGPLLINHVSNVTMTTDGHDD</sequence>
<dbReference type="InParanoid" id="C3YC04"/>
<protein>
    <submittedName>
        <fullName evidence="2">Uncharacterized protein</fullName>
    </submittedName>
</protein>
<evidence type="ECO:0000256" key="1">
    <source>
        <dbReference type="SAM" id="MobiDB-lite"/>
    </source>
</evidence>
<proteinExistence type="predicted"/>
<gene>
    <name evidence="2" type="ORF">BRAFLDRAFT_92036</name>
</gene>
<feature type="compositionally biased region" description="Basic and acidic residues" evidence="1">
    <location>
        <begin position="114"/>
        <end position="135"/>
    </location>
</feature>
<feature type="region of interest" description="Disordered" evidence="1">
    <location>
        <begin position="1"/>
        <end position="64"/>
    </location>
</feature>
<dbReference type="AlphaFoldDB" id="C3YC04"/>
<accession>C3YC04</accession>
<dbReference type="EMBL" id="GG666499">
    <property type="protein sequence ID" value="EEN62179.1"/>
    <property type="molecule type" value="Genomic_DNA"/>
</dbReference>
<evidence type="ECO:0000313" key="2">
    <source>
        <dbReference type="EMBL" id="EEN62179.1"/>
    </source>
</evidence>
<feature type="region of interest" description="Disordered" evidence="1">
    <location>
        <begin position="96"/>
        <end position="140"/>
    </location>
</feature>
<feature type="compositionally biased region" description="Polar residues" evidence="1">
    <location>
        <begin position="11"/>
        <end position="29"/>
    </location>
</feature>
<name>C3YC04_BRAFL</name>
<organism>
    <name type="scientific">Branchiostoma floridae</name>
    <name type="common">Florida lancelet</name>
    <name type="synonym">Amphioxus</name>
    <dbReference type="NCBI Taxonomy" id="7739"/>
    <lineage>
        <taxon>Eukaryota</taxon>
        <taxon>Metazoa</taxon>
        <taxon>Chordata</taxon>
        <taxon>Cephalochordata</taxon>
        <taxon>Leptocardii</taxon>
        <taxon>Amphioxiformes</taxon>
        <taxon>Branchiostomatidae</taxon>
        <taxon>Branchiostoma</taxon>
    </lineage>
</organism>
<reference evidence="2" key="1">
    <citation type="journal article" date="2008" name="Nature">
        <title>The amphioxus genome and the evolution of the chordate karyotype.</title>
        <authorList>
            <consortium name="US DOE Joint Genome Institute (JGI-PGF)"/>
            <person name="Putnam N.H."/>
            <person name="Butts T."/>
            <person name="Ferrier D.E.K."/>
            <person name="Furlong R.F."/>
            <person name="Hellsten U."/>
            <person name="Kawashima T."/>
            <person name="Robinson-Rechavi M."/>
            <person name="Shoguchi E."/>
            <person name="Terry A."/>
            <person name="Yu J.-K."/>
            <person name="Benito-Gutierrez E.L."/>
            <person name="Dubchak I."/>
            <person name="Garcia-Fernandez J."/>
            <person name="Gibson-Brown J.J."/>
            <person name="Grigoriev I.V."/>
            <person name="Horton A.C."/>
            <person name="de Jong P.J."/>
            <person name="Jurka J."/>
            <person name="Kapitonov V.V."/>
            <person name="Kohara Y."/>
            <person name="Kuroki Y."/>
            <person name="Lindquist E."/>
            <person name="Lucas S."/>
            <person name="Osoegawa K."/>
            <person name="Pennacchio L.A."/>
            <person name="Salamov A.A."/>
            <person name="Satou Y."/>
            <person name="Sauka-Spengler T."/>
            <person name="Schmutz J."/>
            <person name="Shin-I T."/>
            <person name="Toyoda A."/>
            <person name="Bronner-Fraser M."/>
            <person name="Fujiyama A."/>
            <person name="Holland L.Z."/>
            <person name="Holland P.W.H."/>
            <person name="Satoh N."/>
            <person name="Rokhsar D.S."/>
        </authorList>
    </citation>
    <scope>NUCLEOTIDE SEQUENCE [LARGE SCALE GENOMIC DNA]</scope>
    <source>
        <strain evidence="2">S238N-H82</strain>
        <tissue evidence="2">Testes</tissue>
    </source>
</reference>
<feature type="compositionally biased region" description="Basic and acidic residues" evidence="1">
    <location>
        <begin position="96"/>
        <end position="105"/>
    </location>
</feature>